<reference evidence="2 3" key="1">
    <citation type="submission" date="2014-03" db="EMBL/GenBank/DDBJ databases">
        <title>Draft genome of the hookworm Oesophagostomum dentatum.</title>
        <authorList>
            <person name="Mitreva M."/>
        </authorList>
    </citation>
    <scope>NUCLEOTIDE SEQUENCE [LARGE SCALE GENOMIC DNA]</scope>
    <source>
        <strain evidence="2 3">OD-Hann</strain>
    </source>
</reference>
<organism evidence="2 3">
    <name type="scientific">Oesophagostomum dentatum</name>
    <name type="common">Nodular worm</name>
    <dbReference type="NCBI Taxonomy" id="61180"/>
    <lineage>
        <taxon>Eukaryota</taxon>
        <taxon>Metazoa</taxon>
        <taxon>Ecdysozoa</taxon>
        <taxon>Nematoda</taxon>
        <taxon>Chromadorea</taxon>
        <taxon>Rhabditida</taxon>
        <taxon>Rhabditina</taxon>
        <taxon>Rhabditomorpha</taxon>
        <taxon>Strongyloidea</taxon>
        <taxon>Strongylidae</taxon>
        <taxon>Oesophagostomum</taxon>
    </lineage>
</organism>
<dbReference type="Proteomes" id="UP000053660">
    <property type="component" value="Unassembled WGS sequence"/>
</dbReference>
<evidence type="ECO:0000313" key="2">
    <source>
        <dbReference type="EMBL" id="KHJ94620.1"/>
    </source>
</evidence>
<keyword evidence="3" id="KW-1185">Reference proteome</keyword>
<keyword evidence="1" id="KW-0732">Signal</keyword>
<proteinExistence type="predicted"/>
<evidence type="ECO:0000313" key="3">
    <source>
        <dbReference type="Proteomes" id="UP000053660"/>
    </source>
</evidence>
<name>A0A0B1TGW7_OESDE</name>
<protein>
    <submittedName>
        <fullName evidence="2">Uncharacterized protein</fullName>
    </submittedName>
</protein>
<feature type="chain" id="PRO_5002065961" evidence="1">
    <location>
        <begin position="25"/>
        <end position="76"/>
    </location>
</feature>
<dbReference type="EMBL" id="KN550259">
    <property type="protein sequence ID" value="KHJ94620.1"/>
    <property type="molecule type" value="Genomic_DNA"/>
</dbReference>
<evidence type="ECO:0000256" key="1">
    <source>
        <dbReference type="SAM" id="SignalP"/>
    </source>
</evidence>
<gene>
    <name evidence="2" type="ORF">OESDEN_05444</name>
</gene>
<sequence length="76" mass="8728">MEIMRPYLLIFHLLTIVFIAVHHAGKIGKADVEYENDIALQRHFGGRLFPDKWGIRKKTEFLPPPGMAKQTNKAVI</sequence>
<dbReference type="AlphaFoldDB" id="A0A0B1TGW7"/>
<accession>A0A0B1TGW7</accession>
<feature type="signal peptide" evidence="1">
    <location>
        <begin position="1"/>
        <end position="24"/>
    </location>
</feature>